<sequence>MPFPSCRTILPCTVLYCREDEEEFDAITEMIVPKRMHLVSPASPVSASSAARPQQPPSPSPSSSFSTSTSIGGVGWGPASDATLGAMLGAAGGKLASGFSSSKLKSEAEAVWVRLRQDGPPFFRKVRTRAALDVLEDESAAADAVSRAAEELWGELCGQTWRVELDYGLEGSEAEPRDELLLAVSWLAAARLLNHAGIAPAEDAAETAAARRAGAFVVHVSGYDASSSASASLSAAEVERDGEAGGSGAPRSWRDLRPRLQPLPAPTAAAAEAAAAAAV</sequence>
<proteinExistence type="predicted"/>
<organism evidence="2 3">
    <name type="scientific">Pleodorina starrii</name>
    <dbReference type="NCBI Taxonomy" id="330485"/>
    <lineage>
        <taxon>Eukaryota</taxon>
        <taxon>Viridiplantae</taxon>
        <taxon>Chlorophyta</taxon>
        <taxon>core chlorophytes</taxon>
        <taxon>Chlorophyceae</taxon>
        <taxon>CS clade</taxon>
        <taxon>Chlamydomonadales</taxon>
        <taxon>Volvocaceae</taxon>
        <taxon>Pleodorina</taxon>
    </lineage>
</organism>
<feature type="compositionally biased region" description="Low complexity" evidence="1">
    <location>
        <begin position="268"/>
        <end position="279"/>
    </location>
</feature>
<protein>
    <submittedName>
        <fullName evidence="2">Uncharacterized protein</fullName>
    </submittedName>
</protein>
<accession>A0A9W6F4U8</accession>
<gene>
    <name evidence="2" type="primary">PLESTB001595</name>
    <name evidence="2" type="ORF">PLESTB_001019200</name>
</gene>
<keyword evidence="3" id="KW-1185">Reference proteome</keyword>
<name>A0A9W6F4U8_9CHLO</name>
<dbReference type="EMBL" id="BRXU01000013">
    <property type="protein sequence ID" value="GLC55726.1"/>
    <property type="molecule type" value="Genomic_DNA"/>
</dbReference>
<feature type="region of interest" description="Disordered" evidence="1">
    <location>
        <begin position="234"/>
        <end position="279"/>
    </location>
</feature>
<evidence type="ECO:0000313" key="3">
    <source>
        <dbReference type="Proteomes" id="UP001165080"/>
    </source>
</evidence>
<comment type="caution">
    <text evidence="2">The sequence shown here is derived from an EMBL/GenBank/DDBJ whole genome shotgun (WGS) entry which is preliminary data.</text>
</comment>
<reference evidence="2 3" key="1">
    <citation type="journal article" date="2023" name="Commun. Biol.">
        <title>Reorganization of the ancestral sex-determining regions during the evolution of trioecy in Pleodorina starrii.</title>
        <authorList>
            <person name="Takahashi K."/>
            <person name="Suzuki S."/>
            <person name="Kawai-Toyooka H."/>
            <person name="Yamamoto K."/>
            <person name="Hamaji T."/>
            <person name="Ootsuki R."/>
            <person name="Yamaguchi H."/>
            <person name="Kawachi M."/>
            <person name="Higashiyama T."/>
            <person name="Nozaki H."/>
        </authorList>
    </citation>
    <scope>NUCLEOTIDE SEQUENCE [LARGE SCALE GENOMIC DNA]</scope>
    <source>
        <strain evidence="2 3">NIES-4479</strain>
    </source>
</reference>
<evidence type="ECO:0000313" key="2">
    <source>
        <dbReference type="EMBL" id="GLC55726.1"/>
    </source>
</evidence>
<feature type="compositionally biased region" description="Low complexity" evidence="1">
    <location>
        <begin position="43"/>
        <end position="53"/>
    </location>
</feature>
<feature type="region of interest" description="Disordered" evidence="1">
    <location>
        <begin position="43"/>
        <end position="70"/>
    </location>
</feature>
<feature type="compositionally biased region" description="Low complexity" evidence="1">
    <location>
        <begin position="61"/>
        <end position="70"/>
    </location>
</feature>
<evidence type="ECO:0000256" key="1">
    <source>
        <dbReference type="SAM" id="MobiDB-lite"/>
    </source>
</evidence>
<dbReference type="Proteomes" id="UP001165080">
    <property type="component" value="Unassembled WGS sequence"/>
</dbReference>
<dbReference type="AlphaFoldDB" id="A0A9W6F4U8"/>